<dbReference type="InterPro" id="IPR037523">
    <property type="entry name" value="VOC_core"/>
</dbReference>
<dbReference type="InterPro" id="IPR051785">
    <property type="entry name" value="MMCE/EMCE_epimerase"/>
</dbReference>
<dbReference type="EC" id="5.1.99.1" evidence="4"/>
<evidence type="ECO:0000256" key="1">
    <source>
        <dbReference type="ARBA" id="ARBA00009308"/>
    </source>
</evidence>
<dbReference type="CDD" id="cd07249">
    <property type="entry name" value="MMCE"/>
    <property type="match status" value="1"/>
</dbReference>
<comment type="similarity">
    <text evidence="1">Belongs to the methylmalonyl-CoA epimerase family.</text>
</comment>
<keyword evidence="5" id="KW-1185">Reference proteome</keyword>
<dbReference type="PANTHER" id="PTHR43048:SF3">
    <property type="entry name" value="METHYLMALONYL-COA EPIMERASE, MITOCHONDRIAL"/>
    <property type="match status" value="1"/>
</dbReference>
<dbReference type="EMBL" id="JBHUDC010000004">
    <property type="protein sequence ID" value="MFD1513541.1"/>
    <property type="molecule type" value="Genomic_DNA"/>
</dbReference>
<evidence type="ECO:0000259" key="3">
    <source>
        <dbReference type="PROSITE" id="PS51819"/>
    </source>
</evidence>
<sequence>MQFHHAGIATTDSDALASLFSTLFETRVVHEEMFGDLYVQFLDVGDGYFELLEPTDEGTVQRYLEKNGPGIHHLAMATENMPRTLQRVRDQGVELIDEEPRPGAWGHEVAFCHPASTGGILVEFVSEH</sequence>
<name>A0ABD6AVW9_9EURY</name>
<evidence type="ECO:0000256" key="2">
    <source>
        <dbReference type="ARBA" id="ARBA00022723"/>
    </source>
</evidence>
<dbReference type="GO" id="GO:0004493">
    <property type="term" value="F:methylmalonyl-CoA epimerase activity"/>
    <property type="evidence" value="ECO:0007669"/>
    <property type="project" value="UniProtKB-EC"/>
</dbReference>
<dbReference type="Gene3D" id="3.10.180.10">
    <property type="entry name" value="2,3-Dihydroxybiphenyl 1,2-Dioxygenase, domain 1"/>
    <property type="match status" value="1"/>
</dbReference>
<dbReference type="InterPro" id="IPR029068">
    <property type="entry name" value="Glyas_Bleomycin-R_OHBP_Dase"/>
</dbReference>
<dbReference type="RefSeq" id="WP_250873516.1">
    <property type="nucleotide sequence ID" value="NZ_JALXFV010000004.1"/>
</dbReference>
<accession>A0ABD6AVW9</accession>
<protein>
    <submittedName>
        <fullName evidence="4">Methylmalonyl-CoA epimerase</fullName>
        <ecNumber evidence="4">5.1.99.1</ecNumber>
    </submittedName>
</protein>
<feature type="domain" description="VOC" evidence="3">
    <location>
        <begin position="2"/>
        <end position="127"/>
    </location>
</feature>
<evidence type="ECO:0000313" key="5">
    <source>
        <dbReference type="Proteomes" id="UP001597187"/>
    </source>
</evidence>
<proteinExistence type="inferred from homology"/>
<dbReference type="GO" id="GO:0046872">
    <property type="term" value="F:metal ion binding"/>
    <property type="evidence" value="ECO:0007669"/>
    <property type="project" value="UniProtKB-KW"/>
</dbReference>
<dbReference type="InterPro" id="IPR017515">
    <property type="entry name" value="MeMalonyl-CoA_epimerase"/>
</dbReference>
<keyword evidence="4" id="KW-0413">Isomerase</keyword>
<organism evidence="4 5">
    <name type="scientific">Halomarina rubra</name>
    <dbReference type="NCBI Taxonomy" id="2071873"/>
    <lineage>
        <taxon>Archaea</taxon>
        <taxon>Methanobacteriati</taxon>
        <taxon>Methanobacteriota</taxon>
        <taxon>Stenosarchaea group</taxon>
        <taxon>Halobacteria</taxon>
        <taxon>Halobacteriales</taxon>
        <taxon>Natronomonadaceae</taxon>
        <taxon>Halomarina</taxon>
    </lineage>
</organism>
<dbReference type="PANTHER" id="PTHR43048">
    <property type="entry name" value="METHYLMALONYL-COA EPIMERASE"/>
    <property type="match status" value="1"/>
</dbReference>
<dbReference type="PROSITE" id="PS51819">
    <property type="entry name" value="VOC"/>
    <property type="match status" value="1"/>
</dbReference>
<dbReference type="AlphaFoldDB" id="A0ABD6AVW9"/>
<dbReference type="NCBIfam" id="TIGR03081">
    <property type="entry name" value="metmalonyl_epim"/>
    <property type="match status" value="1"/>
</dbReference>
<dbReference type="Pfam" id="PF13669">
    <property type="entry name" value="Glyoxalase_4"/>
    <property type="match status" value="1"/>
</dbReference>
<dbReference type="Proteomes" id="UP001597187">
    <property type="component" value="Unassembled WGS sequence"/>
</dbReference>
<comment type="caution">
    <text evidence="4">The sequence shown here is derived from an EMBL/GenBank/DDBJ whole genome shotgun (WGS) entry which is preliminary data.</text>
</comment>
<dbReference type="SUPFAM" id="SSF54593">
    <property type="entry name" value="Glyoxalase/Bleomycin resistance protein/Dihydroxybiphenyl dioxygenase"/>
    <property type="match status" value="1"/>
</dbReference>
<gene>
    <name evidence="4" type="primary">mce</name>
    <name evidence="4" type="ORF">ACFSBT_09650</name>
</gene>
<keyword evidence="2" id="KW-0479">Metal-binding</keyword>
<evidence type="ECO:0000313" key="4">
    <source>
        <dbReference type="EMBL" id="MFD1513541.1"/>
    </source>
</evidence>
<reference evidence="4 5" key="1">
    <citation type="journal article" date="2019" name="Int. J. Syst. Evol. Microbiol.">
        <title>The Global Catalogue of Microorganisms (GCM) 10K type strain sequencing project: providing services to taxonomists for standard genome sequencing and annotation.</title>
        <authorList>
            <consortium name="The Broad Institute Genomics Platform"/>
            <consortium name="The Broad Institute Genome Sequencing Center for Infectious Disease"/>
            <person name="Wu L."/>
            <person name="Ma J."/>
        </authorList>
    </citation>
    <scope>NUCLEOTIDE SEQUENCE [LARGE SCALE GENOMIC DNA]</scope>
    <source>
        <strain evidence="4 5">CGMCC 1.12563</strain>
    </source>
</reference>